<gene>
    <name evidence="6" type="ORF">GPECTOR_10g927</name>
</gene>
<reference evidence="7" key="1">
    <citation type="journal article" date="2016" name="Nat. Commun.">
        <title>The Gonium pectorale genome demonstrates co-option of cell cycle regulation during the evolution of multicellularity.</title>
        <authorList>
            <person name="Hanschen E.R."/>
            <person name="Marriage T.N."/>
            <person name="Ferris P.J."/>
            <person name="Hamaji T."/>
            <person name="Toyoda A."/>
            <person name="Fujiyama A."/>
            <person name="Neme R."/>
            <person name="Noguchi H."/>
            <person name="Minakuchi Y."/>
            <person name="Suzuki M."/>
            <person name="Kawai-Toyooka H."/>
            <person name="Smith D.R."/>
            <person name="Sparks H."/>
            <person name="Anderson J."/>
            <person name="Bakaric R."/>
            <person name="Luria V."/>
            <person name="Karger A."/>
            <person name="Kirschner M.W."/>
            <person name="Durand P.M."/>
            <person name="Michod R.E."/>
            <person name="Nozaki H."/>
            <person name="Olson B.J."/>
        </authorList>
    </citation>
    <scope>NUCLEOTIDE SEQUENCE [LARGE SCALE GENOMIC DNA]</scope>
    <source>
        <strain evidence="7">NIES-2863</strain>
    </source>
</reference>
<dbReference type="STRING" id="33097.A0A150GR38"/>
<dbReference type="GO" id="GO:0050661">
    <property type="term" value="F:NADP binding"/>
    <property type="evidence" value="ECO:0007669"/>
    <property type="project" value="InterPro"/>
</dbReference>
<dbReference type="InterPro" id="IPR050346">
    <property type="entry name" value="FMO-like"/>
</dbReference>
<protein>
    <recommendedName>
        <fullName evidence="5">Flavin-containing monooxygenase</fullName>
        <ecNumber evidence="5">1.-.-.-</ecNumber>
    </recommendedName>
</protein>
<accession>A0A150GR38</accession>
<dbReference type="OrthoDB" id="66881at2759"/>
<name>A0A150GR38_GONPE</name>
<dbReference type="GO" id="GO:0050660">
    <property type="term" value="F:flavin adenine dinucleotide binding"/>
    <property type="evidence" value="ECO:0007669"/>
    <property type="project" value="InterPro"/>
</dbReference>
<dbReference type="EMBL" id="LSYV01000011">
    <property type="protein sequence ID" value="KXZ52295.1"/>
    <property type="molecule type" value="Genomic_DNA"/>
</dbReference>
<dbReference type="InterPro" id="IPR036188">
    <property type="entry name" value="FAD/NAD-bd_sf"/>
</dbReference>
<dbReference type="InterPro" id="IPR020946">
    <property type="entry name" value="Flavin_mOase-like"/>
</dbReference>
<dbReference type="Proteomes" id="UP000075714">
    <property type="component" value="Unassembled WGS sequence"/>
</dbReference>
<dbReference type="AlphaFoldDB" id="A0A150GR38"/>
<proteinExistence type="inferred from homology"/>
<keyword evidence="5" id="KW-0503">Monooxygenase</keyword>
<keyword evidence="2 5" id="KW-0285">Flavoprotein</keyword>
<comment type="cofactor">
    <cofactor evidence="5">
        <name>FAD</name>
        <dbReference type="ChEBI" id="CHEBI:57692"/>
    </cofactor>
</comment>
<dbReference type="EC" id="1.-.-.-" evidence="5"/>
<comment type="similarity">
    <text evidence="1 5">Belongs to the FMO family.</text>
</comment>
<dbReference type="Gene3D" id="3.50.50.60">
    <property type="entry name" value="FAD/NAD(P)-binding domain"/>
    <property type="match status" value="2"/>
</dbReference>
<keyword evidence="7" id="KW-1185">Reference proteome</keyword>
<dbReference type="Pfam" id="PF00743">
    <property type="entry name" value="FMO-like"/>
    <property type="match status" value="1"/>
</dbReference>
<evidence type="ECO:0000256" key="3">
    <source>
        <dbReference type="ARBA" id="ARBA00022827"/>
    </source>
</evidence>
<evidence type="ECO:0000256" key="5">
    <source>
        <dbReference type="RuleBase" id="RU361177"/>
    </source>
</evidence>
<sequence length="104" mass="11464">MPPRAFPRSKQELYDAVVVCNGHYSEPRLPEVRGAFGSPPAFPGQQLHSHNYRDPEQWRGKVVLVMGASNSGEDVSRMLLSFVQSELAPALARLSATTGGLRTW</sequence>
<dbReference type="GO" id="GO:0004499">
    <property type="term" value="F:N,N-dimethylaniline monooxygenase activity"/>
    <property type="evidence" value="ECO:0007669"/>
    <property type="project" value="InterPro"/>
</dbReference>
<evidence type="ECO:0000313" key="6">
    <source>
        <dbReference type="EMBL" id="KXZ52295.1"/>
    </source>
</evidence>
<keyword evidence="3 5" id="KW-0274">FAD</keyword>
<dbReference type="SUPFAM" id="SSF51905">
    <property type="entry name" value="FAD/NAD(P)-binding domain"/>
    <property type="match status" value="1"/>
</dbReference>
<evidence type="ECO:0000256" key="4">
    <source>
        <dbReference type="ARBA" id="ARBA00023002"/>
    </source>
</evidence>
<keyword evidence="4 5" id="KW-0560">Oxidoreductase</keyword>
<evidence type="ECO:0000256" key="2">
    <source>
        <dbReference type="ARBA" id="ARBA00022630"/>
    </source>
</evidence>
<comment type="caution">
    <text evidence="6">The sequence shown here is derived from an EMBL/GenBank/DDBJ whole genome shotgun (WGS) entry which is preliminary data.</text>
</comment>
<evidence type="ECO:0000256" key="1">
    <source>
        <dbReference type="ARBA" id="ARBA00009183"/>
    </source>
</evidence>
<organism evidence="6 7">
    <name type="scientific">Gonium pectorale</name>
    <name type="common">Green alga</name>
    <dbReference type="NCBI Taxonomy" id="33097"/>
    <lineage>
        <taxon>Eukaryota</taxon>
        <taxon>Viridiplantae</taxon>
        <taxon>Chlorophyta</taxon>
        <taxon>core chlorophytes</taxon>
        <taxon>Chlorophyceae</taxon>
        <taxon>CS clade</taxon>
        <taxon>Chlamydomonadales</taxon>
        <taxon>Volvocaceae</taxon>
        <taxon>Gonium</taxon>
    </lineage>
</organism>
<dbReference type="PANTHER" id="PTHR23023">
    <property type="entry name" value="DIMETHYLANILINE MONOOXYGENASE"/>
    <property type="match status" value="1"/>
</dbReference>
<evidence type="ECO:0000313" key="7">
    <source>
        <dbReference type="Proteomes" id="UP000075714"/>
    </source>
</evidence>